<evidence type="ECO:0000313" key="1">
    <source>
        <dbReference type="EMBL" id="MFC7091884.1"/>
    </source>
</evidence>
<gene>
    <name evidence="1" type="ORF">ACFQH5_20270</name>
</gene>
<protein>
    <submittedName>
        <fullName evidence="1">Uncharacterized protein</fullName>
    </submittedName>
</protein>
<organism evidence="1 2">
    <name type="scientific">Halomonas salifodinae</name>
    <dbReference type="NCBI Taxonomy" id="438745"/>
    <lineage>
        <taxon>Bacteria</taxon>
        <taxon>Pseudomonadati</taxon>
        <taxon>Pseudomonadota</taxon>
        <taxon>Gammaproteobacteria</taxon>
        <taxon>Oceanospirillales</taxon>
        <taxon>Halomonadaceae</taxon>
        <taxon>Halomonas</taxon>
    </lineage>
</organism>
<dbReference type="Proteomes" id="UP001596411">
    <property type="component" value="Unassembled WGS sequence"/>
</dbReference>
<dbReference type="EMBL" id="JBHSZP010000049">
    <property type="protein sequence ID" value="MFC7091884.1"/>
    <property type="molecule type" value="Genomic_DNA"/>
</dbReference>
<accession>A0ABW2F772</accession>
<proteinExistence type="predicted"/>
<sequence length="54" mass="6021">MATDLPTLPGHLSPDGLTPDEHTQALIDELAAWSFAWDDDRNLVMLTEESAWLL</sequence>
<evidence type="ECO:0000313" key="2">
    <source>
        <dbReference type="Proteomes" id="UP001596411"/>
    </source>
</evidence>
<keyword evidence="2" id="KW-1185">Reference proteome</keyword>
<comment type="caution">
    <text evidence="1">The sequence shown here is derived from an EMBL/GenBank/DDBJ whole genome shotgun (WGS) entry which is preliminary data.</text>
</comment>
<dbReference type="RefSeq" id="WP_346064138.1">
    <property type="nucleotide sequence ID" value="NZ_BAAADR010000045.1"/>
</dbReference>
<name>A0ABW2F772_9GAMM</name>
<reference evidence="2" key="1">
    <citation type="journal article" date="2019" name="Int. J. Syst. Evol. Microbiol.">
        <title>The Global Catalogue of Microorganisms (GCM) 10K type strain sequencing project: providing services to taxonomists for standard genome sequencing and annotation.</title>
        <authorList>
            <consortium name="The Broad Institute Genomics Platform"/>
            <consortium name="The Broad Institute Genome Sequencing Center for Infectious Disease"/>
            <person name="Wu L."/>
            <person name="Ma J."/>
        </authorList>
    </citation>
    <scope>NUCLEOTIDE SEQUENCE [LARGE SCALE GENOMIC DNA]</scope>
    <source>
        <strain evidence="2">CGMCC 1.13666</strain>
    </source>
</reference>